<keyword evidence="1" id="KW-0472">Membrane</keyword>
<evidence type="ECO:0008006" key="4">
    <source>
        <dbReference type="Google" id="ProtNLM"/>
    </source>
</evidence>
<evidence type="ECO:0000256" key="1">
    <source>
        <dbReference type="SAM" id="Phobius"/>
    </source>
</evidence>
<dbReference type="Proteomes" id="UP000178602">
    <property type="component" value="Unassembled WGS sequence"/>
</dbReference>
<sequence>MNSSPIITLGYVIQVFLSLGIVIAIMLVAARYILPRFKISAPGKMIEVLDRVILEPQVSAYVLKAGKKSWLVVISNKQIARIDEVEGTST</sequence>
<evidence type="ECO:0000313" key="3">
    <source>
        <dbReference type="Proteomes" id="UP000178602"/>
    </source>
</evidence>
<dbReference type="EMBL" id="MEUG01000001">
    <property type="protein sequence ID" value="OGC27659.1"/>
    <property type="molecule type" value="Genomic_DNA"/>
</dbReference>
<gene>
    <name evidence="2" type="ORF">A3K49_01395</name>
</gene>
<proteinExistence type="predicted"/>
<reference evidence="2 3" key="1">
    <citation type="journal article" date="2016" name="Nat. Commun.">
        <title>Thousands of microbial genomes shed light on interconnected biogeochemical processes in an aquifer system.</title>
        <authorList>
            <person name="Anantharaman K."/>
            <person name="Brown C.T."/>
            <person name="Hug L.A."/>
            <person name="Sharon I."/>
            <person name="Castelle C.J."/>
            <person name="Probst A.J."/>
            <person name="Thomas B.C."/>
            <person name="Singh A."/>
            <person name="Wilkins M.J."/>
            <person name="Karaoz U."/>
            <person name="Brodie E.L."/>
            <person name="Williams K.H."/>
            <person name="Hubbard S.S."/>
            <person name="Banfield J.F."/>
        </authorList>
    </citation>
    <scope>NUCLEOTIDE SEQUENCE [LARGE SCALE GENOMIC DNA]</scope>
</reference>
<organism evidence="2 3">
    <name type="scientific">candidate division WOR-1 bacterium RIFOXYC12_FULL_54_18</name>
    <dbReference type="NCBI Taxonomy" id="1802584"/>
    <lineage>
        <taxon>Bacteria</taxon>
        <taxon>Bacillati</taxon>
        <taxon>Saganbacteria</taxon>
    </lineage>
</organism>
<protein>
    <recommendedName>
        <fullName evidence="4">Flagellar protein</fullName>
    </recommendedName>
</protein>
<accession>A0A1F4T590</accession>
<name>A0A1F4T590_UNCSA</name>
<feature type="transmembrane region" description="Helical" evidence="1">
    <location>
        <begin position="6"/>
        <end position="34"/>
    </location>
</feature>
<evidence type="ECO:0000313" key="2">
    <source>
        <dbReference type="EMBL" id="OGC27659.1"/>
    </source>
</evidence>
<dbReference type="AlphaFoldDB" id="A0A1F4T590"/>
<comment type="caution">
    <text evidence="2">The sequence shown here is derived from an EMBL/GenBank/DDBJ whole genome shotgun (WGS) entry which is preliminary data.</text>
</comment>
<keyword evidence="1" id="KW-1133">Transmembrane helix</keyword>
<keyword evidence="1" id="KW-0812">Transmembrane</keyword>